<dbReference type="GO" id="GO:0004783">
    <property type="term" value="F:sulfite reductase (NADPH) activity"/>
    <property type="evidence" value="ECO:0007669"/>
    <property type="project" value="UniProtKB-EC"/>
</dbReference>
<evidence type="ECO:0000256" key="15">
    <source>
        <dbReference type="ARBA" id="ARBA00052219"/>
    </source>
</evidence>
<keyword evidence="9" id="KW-0521">NADP</keyword>
<name>A0A423PP33_9GAMM</name>
<dbReference type="Gene3D" id="1.10.15.40">
    <property type="entry name" value="Electron transport complex subunit B, putative Fe-S cluster"/>
    <property type="match status" value="1"/>
</dbReference>
<evidence type="ECO:0000256" key="8">
    <source>
        <dbReference type="ARBA" id="ARBA00022827"/>
    </source>
</evidence>
<evidence type="ECO:0000256" key="11">
    <source>
        <dbReference type="ARBA" id="ARBA00023002"/>
    </source>
</evidence>
<evidence type="ECO:0000259" key="18">
    <source>
        <dbReference type="PROSITE" id="PS51656"/>
    </source>
</evidence>
<dbReference type="SUPFAM" id="SSF52343">
    <property type="entry name" value="Ferredoxin reductase-like, C-terminal NADP-linked domain"/>
    <property type="match status" value="1"/>
</dbReference>
<evidence type="ECO:0000313" key="20">
    <source>
        <dbReference type="Proteomes" id="UP000283993"/>
    </source>
</evidence>
<dbReference type="CDD" id="cd06199">
    <property type="entry name" value="SiR"/>
    <property type="match status" value="1"/>
</dbReference>
<dbReference type="FunFam" id="3.40.50.80:FF:000001">
    <property type="entry name" value="NADPH--cytochrome P450 reductase 1"/>
    <property type="match status" value="1"/>
</dbReference>
<reference evidence="19 20" key="1">
    <citation type="submission" date="2013-10" db="EMBL/GenBank/DDBJ databases">
        <title>Salinisphaera orenii MK-B5 Genome Sequencing.</title>
        <authorList>
            <person name="Lai Q."/>
            <person name="Li C."/>
            <person name="Shao Z."/>
        </authorList>
    </citation>
    <scope>NUCLEOTIDE SEQUENCE [LARGE SCALE GENOMIC DNA]</scope>
    <source>
        <strain evidence="19 20">MK-B5</strain>
    </source>
</reference>
<dbReference type="PANTHER" id="PTHR19384:SF128">
    <property type="entry name" value="NADPH OXIDOREDUCTASE A"/>
    <property type="match status" value="1"/>
</dbReference>
<evidence type="ECO:0000256" key="13">
    <source>
        <dbReference type="ARBA" id="ARBA00023014"/>
    </source>
</evidence>
<dbReference type="GO" id="GO:0046872">
    <property type="term" value="F:metal ion binding"/>
    <property type="evidence" value="ECO:0007669"/>
    <property type="project" value="UniProtKB-KW"/>
</dbReference>
<dbReference type="Gene3D" id="2.40.30.10">
    <property type="entry name" value="Translation factors"/>
    <property type="match status" value="1"/>
</dbReference>
<keyword evidence="10" id="KW-0813">Transport</keyword>
<dbReference type="Gene3D" id="3.40.50.80">
    <property type="entry name" value="Nucleotide-binding domain of ferredoxin-NADP reductase (FNR) module"/>
    <property type="match status" value="1"/>
</dbReference>
<dbReference type="InterPro" id="IPR017938">
    <property type="entry name" value="Riboflavin_synthase-like_b-brl"/>
</dbReference>
<dbReference type="InterPro" id="IPR039261">
    <property type="entry name" value="FNR_nucleotide-bd"/>
</dbReference>
<feature type="domain" description="FAD-binding FR-type" evidence="17">
    <location>
        <begin position="157"/>
        <end position="372"/>
    </location>
</feature>
<comment type="caution">
    <text evidence="19">The sequence shown here is derived from an EMBL/GenBank/DDBJ whole genome shotgun (WGS) entry which is preliminary data.</text>
</comment>
<dbReference type="InterPro" id="IPR017927">
    <property type="entry name" value="FAD-bd_FR_type"/>
</dbReference>
<dbReference type="Pfam" id="PF00175">
    <property type="entry name" value="NAD_binding_1"/>
    <property type="match status" value="1"/>
</dbReference>
<evidence type="ECO:0000256" key="5">
    <source>
        <dbReference type="ARBA" id="ARBA00022630"/>
    </source>
</evidence>
<sequence length="523" mass="57570">MPTQVDLIPEDAPFEAEQREWLNGLIAALAGWEGSLGGAEQGGGEAKESFPWHDPAMKMEERMELAEDKPHERQLMAAMAQLDCGQCGYLCKTYAEAIAFEGEDLNRCVPGAKETERKLKELVAEHEAANAGAADAPAEEAKPEPKPKKKGPLGTRDNPYMAKLKASTPLNAEGSSKDTRHVVIDLGDSGIEYEAGDSMGIYPENDPRTVDAILADIEASGGEKVKAPDGDNKLLRQVLLKEVDITKPSDEVIALLAASASDAEEADDLRMLSERGAEEGQSLLELLRVYPSARPDVQKLVDELGPLQPRLYSIASSARKYPNEIHTTVAVVKTAVYGRGYKGVASTFLAKRLSRNGEVPVYIQRSDEFRVNADPDHPAIMIGPGTGIAPFIAFLQEREARGDAGRNWLFFGNPESAKDHIYRDQLEAWRHDGVISRLTLAFSRDQEDKVYVQNRMREQAREFWAWLEAGAVIYICGDAERMAKDVDAALHDIVAEQGGMSEADAKRYVATLSSEHRYLRDVY</sequence>
<dbReference type="GO" id="GO:0051539">
    <property type="term" value="F:4 iron, 4 sulfur cluster binding"/>
    <property type="evidence" value="ECO:0007669"/>
    <property type="project" value="UniProtKB-KW"/>
</dbReference>
<keyword evidence="7" id="KW-0479">Metal-binding</keyword>
<proteinExistence type="predicted"/>
<protein>
    <recommendedName>
        <fullName evidence="3">assimilatory sulfite reductase (NADPH)</fullName>
        <ecNumber evidence="3">1.8.1.2</ecNumber>
    </recommendedName>
</protein>
<dbReference type="PRINTS" id="PR00371">
    <property type="entry name" value="FPNCR"/>
</dbReference>
<dbReference type="PROSITE" id="PS51384">
    <property type="entry name" value="FAD_FR"/>
    <property type="match status" value="1"/>
</dbReference>
<keyword evidence="13" id="KW-0411">Iron-sulfur</keyword>
<keyword evidence="14" id="KW-0028">Amino-acid biosynthesis</keyword>
<dbReference type="Gene3D" id="1.20.990.10">
    <property type="entry name" value="NADPH-cytochrome p450 Reductase, Chain A, domain 3"/>
    <property type="match status" value="1"/>
</dbReference>
<organism evidence="19 20">
    <name type="scientific">Salinisphaera orenii MK-B5</name>
    <dbReference type="NCBI Taxonomy" id="856730"/>
    <lineage>
        <taxon>Bacteria</taxon>
        <taxon>Pseudomonadati</taxon>
        <taxon>Pseudomonadota</taxon>
        <taxon>Gammaproteobacteria</taxon>
        <taxon>Salinisphaerales</taxon>
        <taxon>Salinisphaeraceae</taxon>
        <taxon>Salinisphaera</taxon>
    </lineage>
</organism>
<feature type="region of interest" description="Disordered" evidence="16">
    <location>
        <begin position="128"/>
        <end position="160"/>
    </location>
</feature>
<keyword evidence="10" id="KW-0249">Electron transport</keyword>
<dbReference type="AlphaFoldDB" id="A0A423PP33"/>
<dbReference type="Proteomes" id="UP000283993">
    <property type="component" value="Unassembled WGS sequence"/>
</dbReference>
<dbReference type="SUPFAM" id="SSF63380">
    <property type="entry name" value="Riboflavin synthase domain-like"/>
    <property type="match status" value="1"/>
</dbReference>
<evidence type="ECO:0000256" key="14">
    <source>
        <dbReference type="ARBA" id="ARBA00023192"/>
    </source>
</evidence>
<dbReference type="Pfam" id="PF04060">
    <property type="entry name" value="FeS"/>
    <property type="match status" value="1"/>
</dbReference>
<keyword evidence="6" id="KW-0288">FMN</keyword>
<dbReference type="RefSeq" id="WP_123631136.1">
    <property type="nucleotide sequence ID" value="NZ_AYKH01000014.1"/>
</dbReference>
<dbReference type="EC" id="1.8.1.2" evidence="3"/>
<dbReference type="GO" id="GO:0050660">
    <property type="term" value="F:flavin adenine dinucleotide binding"/>
    <property type="evidence" value="ECO:0007669"/>
    <property type="project" value="TreeGrafter"/>
</dbReference>
<dbReference type="GO" id="GO:0010181">
    <property type="term" value="F:FMN binding"/>
    <property type="evidence" value="ECO:0007669"/>
    <property type="project" value="TreeGrafter"/>
</dbReference>
<evidence type="ECO:0000256" key="4">
    <source>
        <dbReference type="ARBA" id="ARBA00022485"/>
    </source>
</evidence>
<comment type="catalytic activity">
    <reaction evidence="15">
        <text>hydrogen sulfide + 3 NADP(+) + 3 H2O = sulfite + 3 NADPH + 4 H(+)</text>
        <dbReference type="Rhea" id="RHEA:13801"/>
        <dbReference type="ChEBI" id="CHEBI:15377"/>
        <dbReference type="ChEBI" id="CHEBI:15378"/>
        <dbReference type="ChEBI" id="CHEBI:17359"/>
        <dbReference type="ChEBI" id="CHEBI:29919"/>
        <dbReference type="ChEBI" id="CHEBI:57783"/>
        <dbReference type="ChEBI" id="CHEBI:58349"/>
        <dbReference type="EC" id="1.8.1.2"/>
    </reaction>
</comment>
<dbReference type="NCBIfam" id="NF004859">
    <property type="entry name" value="PRK06214.1"/>
    <property type="match status" value="1"/>
</dbReference>
<evidence type="ECO:0000313" key="19">
    <source>
        <dbReference type="EMBL" id="ROO27291.1"/>
    </source>
</evidence>
<dbReference type="InterPro" id="IPR001433">
    <property type="entry name" value="OxRdtase_FAD/NAD-bd"/>
</dbReference>
<evidence type="ECO:0000256" key="16">
    <source>
        <dbReference type="SAM" id="MobiDB-lite"/>
    </source>
</evidence>
<evidence type="ECO:0000256" key="7">
    <source>
        <dbReference type="ARBA" id="ARBA00022723"/>
    </source>
</evidence>
<keyword evidence="8" id="KW-0274">FAD</keyword>
<evidence type="ECO:0000256" key="10">
    <source>
        <dbReference type="ARBA" id="ARBA00022982"/>
    </source>
</evidence>
<dbReference type="InterPro" id="IPR003097">
    <property type="entry name" value="CysJ-like_FAD-binding"/>
</dbReference>
<keyword evidence="4" id="KW-0004">4Fe-4S</keyword>
<comment type="cofactor">
    <cofactor evidence="1">
        <name>FMN</name>
        <dbReference type="ChEBI" id="CHEBI:58210"/>
    </cofactor>
</comment>
<keyword evidence="14" id="KW-0198">Cysteine biosynthesis</keyword>
<dbReference type="InterPro" id="IPR023173">
    <property type="entry name" value="NADPH_Cyt_P450_Rdtase_alpha"/>
</dbReference>
<comment type="cofactor">
    <cofactor evidence="2">
        <name>FAD</name>
        <dbReference type="ChEBI" id="CHEBI:57692"/>
    </cofactor>
</comment>
<accession>A0A423PP33</accession>
<evidence type="ECO:0000256" key="2">
    <source>
        <dbReference type="ARBA" id="ARBA00001974"/>
    </source>
</evidence>
<dbReference type="InterPro" id="IPR007202">
    <property type="entry name" value="4Fe-4S_dom"/>
</dbReference>
<evidence type="ECO:0000256" key="9">
    <source>
        <dbReference type="ARBA" id="ARBA00022857"/>
    </source>
</evidence>
<evidence type="ECO:0000256" key="1">
    <source>
        <dbReference type="ARBA" id="ARBA00001917"/>
    </source>
</evidence>
<evidence type="ECO:0000256" key="3">
    <source>
        <dbReference type="ARBA" id="ARBA00012604"/>
    </source>
</evidence>
<evidence type="ECO:0000256" key="12">
    <source>
        <dbReference type="ARBA" id="ARBA00023004"/>
    </source>
</evidence>
<dbReference type="InterPro" id="IPR001709">
    <property type="entry name" value="Flavoprot_Pyr_Nucl_cyt_Rdtase"/>
</dbReference>
<feature type="domain" description="4Fe-4S" evidence="18">
    <location>
        <begin position="67"/>
        <end position="125"/>
    </location>
</feature>
<dbReference type="GO" id="GO:0019344">
    <property type="term" value="P:cysteine biosynthetic process"/>
    <property type="evidence" value="ECO:0007669"/>
    <property type="project" value="UniProtKB-KW"/>
</dbReference>
<evidence type="ECO:0000259" key="17">
    <source>
        <dbReference type="PROSITE" id="PS51384"/>
    </source>
</evidence>
<dbReference type="PANTHER" id="PTHR19384">
    <property type="entry name" value="NITRIC OXIDE SYNTHASE-RELATED"/>
    <property type="match status" value="1"/>
</dbReference>
<keyword evidence="11" id="KW-0560">Oxidoreductase</keyword>
<dbReference type="GO" id="GO:0005829">
    <property type="term" value="C:cytosol"/>
    <property type="evidence" value="ECO:0007669"/>
    <property type="project" value="TreeGrafter"/>
</dbReference>
<dbReference type="EMBL" id="AYKH01000014">
    <property type="protein sequence ID" value="ROO27291.1"/>
    <property type="molecule type" value="Genomic_DNA"/>
</dbReference>
<gene>
    <name evidence="19" type="ORF">SAOR_09025</name>
</gene>
<dbReference type="Pfam" id="PF00667">
    <property type="entry name" value="FAD_binding_1"/>
    <property type="match status" value="1"/>
</dbReference>
<keyword evidence="5" id="KW-0285">Flavoprotein</keyword>
<dbReference type="PROSITE" id="PS51656">
    <property type="entry name" value="4FE4S"/>
    <property type="match status" value="1"/>
</dbReference>
<evidence type="ECO:0000256" key="6">
    <source>
        <dbReference type="ARBA" id="ARBA00022643"/>
    </source>
</evidence>
<keyword evidence="20" id="KW-1185">Reference proteome</keyword>
<keyword evidence="12" id="KW-0408">Iron</keyword>